<dbReference type="EMBL" id="BARU01019359">
    <property type="protein sequence ID" value="GAH51766.1"/>
    <property type="molecule type" value="Genomic_DNA"/>
</dbReference>
<dbReference type="Pfam" id="PF24846">
    <property type="entry name" value="PolC_DP2_cat"/>
    <property type="match status" value="1"/>
</dbReference>
<feature type="non-terminal residue" evidence="3">
    <location>
        <position position="1"/>
    </location>
</feature>
<dbReference type="GO" id="GO:0003677">
    <property type="term" value="F:DNA binding"/>
    <property type="evidence" value="ECO:0007669"/>
    <property type="project" value="InterPro"/>
</dbReference>
<accession>X1G1I5</accession>
<dbReference type="GO" id="GO:0003887">
    <property type="term" value="F:DNA-directed DNA polymerase activity"/>
    <property type="evidence" value="ECO:0007669"/>
    <property type="project" value="InterPro"/>
</dbReference>
<dbReference type="InterPro" id="IPR004475">
    <property type="entry name" value="PolC_DP2"/>
</dbReference>
<comment type="caution">
    <text evidence="3">The sequence shown here is derived from an EMBL/GenBank/DDBJ whole genome shotgun (WGS) entry which is preliminary data.</text>
</comment>
<proteinExistence type="predicted"/>
<dbReference type="AlphaFoldDB" id="X1G1I5"/>
<evidence type="ECO:0000259" key="1">
    <source>
        <dbReference type="Pfam" id="PF24844"/>
    </source>
</evidence>
<dbReference type="GO" id="GO:0006260">
    <property type="term" value="P:DNA replication"/>
    <property type="evidence" value="ECO:0007669"/>
    <property type="project" value="InterPro"/>
</dbReference>
<gene>
    <name evidence="3" type="ORF">S03H2_31881</name>
</gene>
<evidence type="ECO:0000259" key="2">
    <source>
        <dbReference type="Pfam" id="PF24846"/>
    </source>
</evidence>
<feature type="non-terminal residue" evidence="3">
    <location>
        <position position="289"/>
    </location>
</feature>
<organism evidence="3">
    <name type="scientific">marine sediment metagenome</name>
    <dbReference type="NCBI Taxonomy" id="412755"/>
    <lineage>
        <taxon>unclassified sequences</taxon>
        <taxon>metagenomes</taxon>
        <taxon>ecological metagenomes</taxon>
    </lineage>
</organism>
<dbReference type="Pfam" id="PF24844">
    <property type="entry name" value="PolC_DP2_central"/>
    <property type="match status" value="1"/>
</dbReference>
<evidence type="ECO:0000313" key="3">
    <source>
        <dbReference type="EMBL" id="GAH51766.1"/>
    </source>
</evidence>
<sequence>FNLNHKEFVDIKKEDNVFDYFSSISPIKIRNKAPYFMGTRMGRPEKSERKSMKGIQSLFPLSVKVGNTRLVRKAIELGRIKIDICRKKCPKCSSITPFNLCPKCGSHTEFQKMCLKCNKYYTKNENKCQQCGGLLAFSKEASFNIQNYSKTILSSLNMSIPDKFKGILGLTNKFKVPEPLLKGILRAKNGLLVYKTAEIRYDATDIPLTHFKPKEIATPVSRLIELGYEFDYKTNELNNENQILELQVQDVILSDDCAKYFIKLANFIDDELELFYNLDKFYSITKRED</sequence>
<dbReference type="PANTHER" id="PTHR42210:SF1">
    <property type="entry name" value="DNA POLYMERASE II LARGE SUBUNIT"/>
    <property type="match status" value="1"/>
</dbReference>
<dbReference type="PANTHER" id="PTHR42210">
    <property type="entry name" value="DNA POLYMERASE II LARGE SUBUNIT"/>
    <property type="match status" value="1"/>
</dbReference>
<feature type="domain" description="DNA polymerase II large subunit DP2 central" evidence="1">
    <location>
        <begin position="3"/>
        <end position="119"/>
    </location>
</feature>
<protein>
    <submittedName>
        <fullName evidence="3">Uncharacterized protein</fullName>
    </submittedName>
</protein>
<feature type="domain" description="DNA polymerase II large subunit DP2 catalytic" evidence="2">
    <location>
        <begin position="161"/>
        <end position="289"/>
    </location>
</feature>
<name>X1G1I5_9ZZZZ</name>
<dbReference type="InterPro" id="IPR056172">
    <property type="entry name" value="PolC_DP2_cat_dom"/>
</dbReference>
<dbReference type="InterPro" id="IPR056171">
    <property type="entry name" value="PolC_DP2_central_dom"/>
</dbReference>
<reference evidence="3" key="1">
    <citation type="journal article" date="2014" name="Front. Microbiol.">
        <title>High frequency of phylogenetically diverse reductive dehalogenase-homologous genes in deep subseafloor sedimentary metagenomes.</title>
        <authorList>
            <person name="Kawai M."/>
            <person name="Futagami T."/>
            <person name="Toyoda A."/>
            <person name="Takaki Y."/>
            <person name="Nishi S."/>
            <person name="Hori S."/>
            <person name="Arai W."/>
            <person name="Tsubouchi T."/>
            <person name="Morono Y."/>
            <person name="Uchiyama I."/>
            <person name="Ito T."/>
            <person name="Fujiyama A."/>
            <person name="Inagaki F."/>
            <person name="Takami H."/>
        </authorList>
    </citation>
    <scope>NUCLEOTIDE SEQUENCE</scope>
    <source>
        <strain evidence="3">Expedition CK06-06</strain>
    </source>
</reference>